<name>A0A645E7M0_9ZZZZ</name>
<dbReference type="AlphaFoldDB" id="A0A645E7M0"/>
<reference evidence="1" key="1">
    <citation type="submission" date="2019-08" db="EMBL/GenBank/DDBJ databases">
        <authorList>
            <person name="Kucharzyk K."/>
            <person name="Murdoch R.W."/>
            <person name="Higgins S."/>
            <person name="Loffler F."/>
        </authorList>
    </citation>
    <scope>NUCLEOTIDE SEQUENCE</scope>
</reference>
<sequence length="111" mass="12239">MPFQKTFPQRIFTIVQARIEFVDRQVPSGVIVKFLSARGAAAAVFSEADLVDHDGVNAGPPDEIDEKLHCIFSMDRIDQAEMRRRQLVGQSAVGLSDAFAHDTITGINIPE</sequence>
<protein>
    <submittedName>
        <fullName evidence="1">Uncharacterized protein</fullName>
    </submittedName>
</protein>
<proteinExistence type="predicted"/>
<organism evidence="1">
    <name type="scientific">bioreactor metagenome</name>
    <dbReference type="NCBI Taxonomy" id="1076179"/>
    <lineage>
        <taxon>unclassified sequences</taxon>
        <taxon>metagenomes</taxon>
        <taxon>ecological metagenomes</taxon>
    </lineage>
</organism>
<accession>A0A645E7M0</accession>
<gene>
    <name evidence="1" type="ORF">SDC9_145027</name>
</gene>
<comment type="caution">
    <text evidence="1">The sequence shown here is derived from an EMBL/GenBank/DDBJ whole genome shotgun (WGS) entry which is preliminary data.</text>
</comment>
<dbReference type="EMBL" id="VSSQ01044064">
    <property type="protein sequence ID" value="MPM97847.1"/>
    <property type="molecule type" value="Genomic_DNA"/>
</dbReference>
<evidence type="ECO:0000313" key="1">
    <source>
        <dbReference type="EMBL" id="MPM97847.1"/>
    </source>
</evidence>